<name>F5YFZ7_LEAAZ</name>
<proteinExistence type="predicted"/>
<dbReference type="EMBL" id="CP001841">
    <property type="protein sequence ID" value="AEF83285.1"/>
    <property type="molecule type" value="Genomic_DNA"/>
</dbReference>
<evidence type="ECO:0000313" key="2">
    <source>
        <dbReference type="EMBL" id="AEF83285.1"/>
    </source>
</evidence>
<evidence type="ECO:0000256" key="1">
    <source>
        <dbReference type="SAM" id="MobiDB-lite"/>
    </source>
</evidence>
<reference evidence="3" key="1">
    <citation type="submission" date="2009-12" db="EMBL/GenBank/DDBJ databases">
        <title>Complete sequence of Treponema azotonutricium strain ZAS-9.</title>
        <authorList>
            <person name="Tetu S.G."/>
            <person name="Matson E."/>
            <person name="Ren Q."/>
            <person name="Seshadri R."/>
            <person name="Elbourne L."/>
            <person name="Hassan K.A."/>
            <person name="Durkin A."/>
            <person name="Radune D."/>
            <person name="Mohamoud Y."/>
            <person name="Shay R."/>
            <person name="Jin S."/>
            <person name="Zhang X."/>
            <person name="Lucey K."/>
            <person name="Ballor N.R."/>
            <person name="Ottesen E."/>
            <person name="Rosenthal R."/>
            <person name="Allen A."/>
            <person name="Leadbetter J.R."/>
            <person name="Paulsen I.T."/>
        </authorList>
    </citation>
    <scope>NUCLEOTIDE SEQUENCE [LARGE SCALE GENOMIC DNA]</scope>
    <source>
        <strain evidence="3">ATCC BAA-888 / DSM 13862 / ZAS-9</strain>
    </source>
</reference>
<dbReference type="HOGENOM" id="CLU_118059_1_0_12"/>
<gene>
    <name evidence="2" type="ordered locus">TREAZ_1310</name>
</gene>
<dbReference type="InParanoid" id="F5YFZ7"/>
<sequence>MNKAQKAIDEALSSLKPYLLALTPGERHGLPKMGQKTLSFVEKAHEYAKQNLNFVPPYLDMNEYDKDFADAHGLWGLANSIRQLEEGLDDTIMAAGSEAYKASLTIYRSAKDAAQQDIPGAKAIYEELTTRFPQNRRKKKPTDGEESAASR</sequence>
<protein>
    <submittedName>
        <fullName evidence="2">Uncharacterized protein</fullName>
    </submittedName>
</protein>
<accession>F5YFZ7</accession>
<reference evidence="2 3" key="2">
    <citation type="journal article" date="2011" name="ISME J.">
        <title>RNA-seq reveals cooperative metabolic interactions between two termite-gut spirochete species in co-culture.</title>
        <authorList>
            <person name="Rosenthal A.Z."/>
            <person name="Matson E.G."/>
            <person name="Eldar A."/>
            <person name="Leadbetter J.R."/>
        </authorList>
    </citation>
    <scope>NUCLEOTIDE SEQUENCE [LARGE SCALE GENOMIC DNA]</scope>
    <source>
        <strain evidence="3">ATCC BAA-888 / DSM 13862 / ZAS-9</strain>
    </source>
</reference>
<dbReference type="AlphaFoldDB" id="F5YFZ7"/>
<dbReference type="STRING" id="545695.TREAZ_1310"/>
<organism evidence="2 3">
    <name type="scientific">Leadbettera azotonutricia (strain ATCC BAA-888 / DSM 13862 / ZAS-9)</name>
    <name type="common">Treponema azotonutricium</name>
    <dbReference type="NCBI Taxonomy" id="545695"/>
    <lineage>
        <taxon>Bacteria</taxon>
        <taxon>Pseudomonadati</taxon>
        <taxon>Spirochaetota</taxon>
        <taxon>Spirochaetia</taxon>
        <taxon>Spirochaetales</taxon>
        <taxon>Breznakiellaceae</taxon>
        <taxon>Leadbettera</taxon>
    </lineage>
</organism>
<dbReference type="eggNOG" id="ENOG503313V">
    <property type="taxonomic scope" value="Bacteria"/>
</dbReference>
<feature type="region of interest" description="Disordered" evidence="1">
    <location>
        <begin position="129"/>
        <end position="151"/>
    </location>
</feature>
<keyword evidence="3" id="KW-1185">Reference proteome</keyword>
<dbReference type="KEGG" id="taz:TREAZ_1310"/>
<dbReference type="Proteomes" id="UP000009222">
    <property type="component" value="Chromosome"/>
</dbReference>
<evidence type="ECO:0000313" key="3">
    <source>
        <dbReference type="Proteomes" id="UP000009222"/>
    </source>
</evidence>